<proteinExistence type="predicted"/>
<name>A0ABT0XMK4_9BACI</name>
<keyword evidence="3" id="KW-1185">Reference proteome</keyword>
<evidence type="ECO:0000259" key="1">
    <source>
        <dbReference type="Pfam" id="PF13538"/>
    </source>
</evidence>
<protein>
    <submittedName>
        <fullName evidence="2">ATP-binding domain-containing protein</fullName>
    </submittedName>
</protein>
<dbReference type="GO" id="GO:0005524">
    <property type="term" value="F:ATP binding"/>
    <property type="evidence" value="ECO:0007669"/>
    <property type="project" value="UniProtKB-KW"/>
</dbReference>
<dbReference type="Gene3D" id="3.40.50.300">
    <property type="entry name" value="P-loop containing nucleotide triphosphate hydrolases"/>
    <property type="match status" value="1"/>
</dbReference>
<dbReference type="InterPro" id="IPR027785">
    <property type="entry name" value="UvrD-like_helicase_C"/>
</dbReference>
<evidence type="ECO:0000313" key="2">
    <source>
        <dbReference type="EMBL" id="MCM2676558.1"/>
    </source>
</evidence>
<dbReference type="InterPro" id="IPR027417">
    <property type="entry name" value="P-loop_NTPase"/>
</dbReference>
<evidence type="ECO:0000313" key="3">
    <source>
        <dbReference type="Proteomes" id="UP001203665"/>
    </source>
</evidence>
<dbReference type="Proteomes" id="UP001203665">
    <property type="component" value="Unassembled WGS sequence"/>
</dbReference>
<dbReference type="EMBL" id="JAMQJY010000002">
    <property type="protein sequence ID" value="MCM2676558.1"/>
    <property type="molecule type" value="Genomic_DNA"/>
</dbReference>
<sequence>MLPVVRSYSRMLRRNLLYTAVTRAKQFLLMCGEIRTVEYTITSGEDLERQSQLVNRLQQLITQAEPKS</sequence>
<dbReference type="Pfam" id="PF13538">
    <property type="entry name" value="UvrD_C_2"/>
    <property type="match status" value="1"/>
</dbReference>
<feature type="domain" description="UvrD-like helicase C-terminal" evidence="1">
    <location>
        <begin position="7"/>
        <end position="28"/>
    </location>
</feature>
<accession>A0ABT0XMK4</accession>
<keyword evidence="2" id="KW-0067">ATP-binding</keyword>
<gene>
    <name evidence="2" type="ORF">NDM98_14495</name>
</gene>
<comment type="caution">
    <text evidence="2">The sequence shown here is derived from an EMBL/GenBank/DDBJ whole genome shotgun (WGS) entry which is preliminary data.</text>
</comment>
<organism evidence="2 3">
    <name type="scientific">Alkalicoccobacillus plakortidis</name>
    <dbReference type="NCBI Taxonomy" id="444060"/>
    <lineage>
        <taxon>Bacteria</taxon>
        <taxon>Bacillati</taxon>
        <taxon>Bacillota</taxon>
        <taxon>Bacilli</taxon>
        <taxon>Bacillales</taxon>
        <taxon>Bacillaceae</taxon>
        <taxon>Alkalicoccobacillus</taxon>
    </lineage>
</organism>
<keyword evidence="2" id="KW-0547">Nucleotide-binding</keyword>
<reference evidence="2" key="1">
    <citation type="submission" date="2022-06" db="EMBL/GenBank/DDBJ databases">
        <title>Alkalicoccobacillus porphyridii sp. nov., isolated from a marine red alga, Porphyridium purpureum and reclassification of Shouchella plakortidis and Shouchella gibsonii as Alkalicoccobacillus plakortidis comb. nov. and Alkalicoccobacillus gibsonii comb. nov.</title>
        <authorList>
            <person name="Kim K.H."/>
            <person name="Lee J.K."/>
            <person name="Han D.M."/>
            <person name="Baek J.H."/>
            <person name="Jeon C.O."/>
        </authorList>
    </citation>
    <scope>NUCLEOTIDE SEQUENCE</scope>
    <source>
        <strain evidence="2">DSM 19153</strain>
    </source>
</reference>
<dbReference type="SUPFAM" id="SSF52540">
    <property type="entry name" value="P-loop containing nucleoside triphosphate hydrolases"/>
    <property type="match status" value="1"/>
</dbReference>